<evidence type="ECO:0000313" key="2">
    <source>
        <dbReference type="EMBL" id="GMA95906.1"/>
    </source>
</evidence>
<dbReference type="Proteomes" id="UP001157034">
    <property type="component" value="Unassembled WGS sequence"/>
</dbReference>
<dbReference type="EMBL" id="BSVB01000001">
    <property type="protein sequence ID" value="GMA95906.1"/>
    <property type="molecule type" value="Genomic_DNA"/>
</dbReference>
<evidence type="ECO:0000259" key="1">
    <source>
        <dbReference type="Pfam" id="PF13625"/>
    </source>
</evidence>
<proteinExistence type="predicted"/>
<keyword evidence="3" id="KW-1185">Reference proteome</keyword>
<gene>
    <name evidence="2" type="ORF">GCM10025881_27300</name>
</gene>
<evidence type="ECO:0000313" key="3">
    <source>
        <dbReference type="Proteomes" id="UP001157034"/>
    </source>
</evidence>
<feature type="domain" description="Helicase XPB/Ssl2 N-terminal" evidence="1">
    <location>
        <begin position="256"/>
        <end position="383"/>
    </location>
</feature>
<name>A0ABQ6K5J8_9MICO</name>
<comment type="caution">
    <text evidence="2">The sequence shown here is derived from an EMBL/GenBank/DDBJ whole genome shotgun (WGS) entry which is preliminary data.</text>
</comment>
<organism evidence="2 3">
    <name type="scientific">Pseudolysinimonas kribbensis</name>
    <dbReference type="NCBI Taxonomy" id="433641"/>
    <lineage>
        <taxon>Bacteria</taxon>
        <taxon>Bacillati</taxon>
        <taxon>Actinomycetota</taxon>
        <taxon>Actinomycetes</taxon>
        <taxon>Micrococcales</taxon>
        <taxon>Microbacteriaceae</taxon>
        <taxon>Pseudolysinimonas</taxon>
    </lineage>
</organism>
<reference evidence="3" key="1">
    <citation type="journal article" date="2019" name="Int. J. Syst. Evol. Microbiol.">
        <title>The Global Catalogue of Microorganisms (GCM) 10K type strain sequencing project: providing services to taxonomists for standard genome sequencing and annotation.</title>
        <authorList>
            <consortium name="The Broad Institute Genomics Platform"/>
            <consortium name="The Broad Institute Genome Sequencing Center for Infectious Disease"/>
            <person name="Wu L."/>
            <person name="Ma J."/>
        </authorList>
    </citation>
    <scope>NUCLEOTIDE SEQUENCE [LARGE SCALE GENOMIC DNA]</scope>
    <source>
        <strain evidence="3">NBRC 108894</strain>
    </source>
</reference>
<accession>A0ABQ6K5J8</accession>
<sequence length="524" mass="56464">MEQRARVAEDVALLGVESGRYAPWDAVVEQLRAWPAFGLPTREHLIADPPPAALEPVSETDARFVDRGAAERAFATTTTVSELLRALDAQPARQLSRGGVALPDGRRLAAAAGIEGDTVDRLLDVASRAGLARLDGGSWIPDVDAAGWLRRPRLERWARLAGAWLERLPDDLLVLLRSRAHAQWGEGLLDFVAWLFPAGGDWVRDRVMVVAREAELLGLLSGATPSTAGAALLVDGEEAASEAMRALFPTEVDRIYLQPDLSAIAPGPLVAEVDDRMRRIADVETLELASTYRVSEASITRALVAGETVDGIRDFLAATSLTGVPQPVEYLLDDTAQRFGSLRVGALDPGVVQGSLSYVRASDAALLEPLAVDPALAALDLVRDGNRLLCRYTEEVLYDALVEARYAVVTEDAVGTIVPPPRHRRAAGERVTSDDTAVLLVQHVRSGAAAEPADTGRAWLERQLELAVKNRMTVVVSVRLPDGSDVEYLVEPASLAGGRLRARDRRADIERTLPVSSITAVTPR</sequence>
<dbReference type="Pfam" id="PF13625">
    <property type="entry name" value="Helicase_C_3"/>
    <property type="match status" value="1"/>
</dbReference>
<dbReference type="InterPro" id="IPR032830">
    <property type="entry name" value="XPB/Ssl2_N"/>
</dbReference>
<protein>
    <recommendedName>
        <fullName evidence="1">Helicase XPB/Ssl2 N-terminal domain-containing protein</fullName>
    </recommendedName>
</protein>